<dbReference type="GO" id="GO:0009279">
    <property type="term" value="C:cell outer membrane"/>
    <property type="evidence" value="ECO:0007669"/>
    <property type="project" value="UniProtKB-SubCell"/>
</dbReference>
<dbReference type="InterPro" id="IPR000531">
    <property type="entry name" value="Beta-barrel_TonB"/>
</dbReference>
<dbReference type="STRING" id="322710.Avin_26410"/>
<dbReference type="Pfam" id="PF00593">
    <property type="entry name" value="TonB_dep_Rec_b-barrel"/>
    <property type="match status" value="1"/>
</dbReference>
<comment type="similarity">
    <text evidence="2 10 11">Belongs to the TonB-dependent receptor family.</text>
</comment>
<evidence type="ECO:0000259" key="13">
    <source>
        <dbReference type="Pfam" id="PF00593"/>
    </source>
</evidence>
<evidence type="ECO:0000313" key="15">
    <source>
        <dbReference type="EMBL" id="ACO78817.1"/>
    </source>
</evidence>
<dbReference type="EnsemblBacteria" id="ACO78817">
    <property type="protein sequence ID" value="ACO78817"/>
    <property type="gene ID" value="Avin_26410"/>
</dbReference>
<dbReference type="PANTHER" id="PTHR32552">
    <property type="entry name" value="FERRICHROME IRON RECEPTOR-RELATED"/>
    <property type="match status" value="1"/>
</dbReference>
<evidence type="ECO:0000256" key="8">
    <source>
        <dbReference type="ARBA" id="ARBA00023170"/>
    </source>
</evidence>
<dbReference type="GO" id="GO:0015344">
    <property type="term" value="F:siderophore uptake transmembrane transporter activity"/>
    <property type="evidence" value="ECO:0007669"/>
    <property type="project" value="TreeGrafter"/>
</dbReference>
<evidence type="ECO:0000256" key="12">
    <source>
        <dbReference type="SAM" id="SignalP"/>
    </source>
</evidence>
<evidence type="ECO:0000256" key="6">
    <source>
        <dbReference type="ARBA" id="ARBA00023077"/>
    </source>
</evidence>
<dbReference type="EMBL" id="CP001157">
    <property type="protein sequence ID" value="ACO78817.1"/>
    <property type="molecule type" value="Genomic_DNA"/>
</dbReference>
<proteinExistence type="inferred from homology"/>
<dbReference type="OrthoDB" id="8732650at2"/>
<dbReference type="GO" id="GO:0015891">
    <property type="term" value="P:siderophore transport"/>
    <property type="evidence" value="ECO:0007669"/>
    <property type="project" value="InterPro"/>
</dbReference>
<keyword evidence="12" id="KW-0732">Signal</keyword>
<protein>
    <submittedName>
        <fullName evidence="15">TonB-dependent siderophore receptor</fullName>
    </submittedName>
</protein>
<evidence type="ECO:0000313" key="16">
    <source>
        <dbReference type="Proteomes" id="UP000002424"/>
    </source>
</evidence>
<dbReference type="SUPFAM" id="SSF56935">
    <property type="entry name" value="Porins"/>
    <property type="match status" value="1"/>
</dbReference>
<keyword evidence="4 10" id="KW-1134">Transmembrane beta strand</keyword>
<organism evidence="15 16">
    <name type="scientific">Azotobacter vinelandii (strain DJ / ATCC BAA-1303)</name>
    <dbReference type="NCBI Taxonomy" id="322710"/>
    <lineage>
        <taxon>Bacteria</taxon>
        <taxon>Pseudomonadati</taxon>
        <taxon>Pseudomonadota</taxon>
        <taxon>Gammaproteobacteria</taxon>
        <taxon>Pseudomonadales</taxon>
        <taxon>Pseudomonadaceae</taxon>
        <taxon>Azotobacter</taxon>
    </lineage>
</organism>
<dbReference type="InterPro" id="IPR039426">
    <property type="entry name" value="TonB-dep_rcpt-like"/>
</dbReference>
<dbReference type="Proteomes" id="UP000002424">
    <property type="component" value="Chromosome"/>
</dbReference>
<dbReference type="InterPro" id="IPR012910">
    <property type="entry name" value="Plug_dom"/>
</dbReference>
<reference evidence="15 16" key="1">
    <citation type="journal article" date="2009" name="J. Bacteriol.">
        <title>Genome sequence of Azotobacter vinelandii, an obligate aerobe specialized to support diverse anaerobic metabolic processes.</title>
        <authorList>
            <person name="Setubal J.C."/>
            <person name="dos Santos P."/>
            <person name="Goldman B.S."/>
            <person name="Ertesvag H."/>
            <person name="Espin G."/>
            <person name="Rubio L.M."/>
            <person name="Valla S."/>
            <person name="Almeida N.F."/>
            <person name="Balasubramanian D."/>
            <person name="Cromes L."/>
            <person name="Curatti L."/>
            <person name="Du Z."/>
            <person name="Godsy E."/>
            <person name="Goodner B."/>
            <person name="Hellner-Burris K."/>
            <person name="Hernandez J.A."/>
            <person name="Houmiel K."/>
            <person name="Imperial J."/>
            <person name="Kennedy C."/>
            <person name="Larson T.J."/>
            <person name="Latreille P."/>
            <person name="Ligon L.S."/>
            <person name="Lu J."/>
            <person name="Maerk M."/>
            <person name="Miller N.M."/>
            <person name="Norton S."/>
            <person name="O'Carroll I.P."/>
            <person name="Paulsen I."/>
            <person name="Raulfs E.C."/>
            <person name="Roemer R."/>
            <person name="Rosser J."/>
            <person name="Segura D."/>
            <person name="Slater S."/>
            <person name="Stricklin S.L."/>
            <person name="Studholme D.J."/>
            <person name="Sun J."/>
            <person name="Viana C.J."/>
            <person name="Wallin E."/>
            <person name="Wang B."/>
            <person name="Wheeler C."/>
            <person name="Zhu H."/>
            <person name="Dean D.R."/>
            <person name="Dixon R."/>
            <person name="Wood D."/>
        </authorList>
    </citation>
    <scope>NUCLEOTIDE SEQUENCE [LARGE SCALE GENOMIC DNA]</scope>
    <source>
        <strain evidence="16">DJ / ATCC BAA-1303</strain>
    </source>
</reference>
<keyword evidence="8 15" id="KW-0675">Receptor</keyword>
<evidence type="ECO:0000256" key="10">
    <source>
        <dbReference type="PROSITE-ProRule" id="PRU01360"/>
    </source>
</evidence>
<evidence type="ECO:0000256" key="11">
    <source>
        <dbReference type="RuleBase" id="RU003357"/>
    </source>
</evidence>
<evidence type="ECO:0000256" key="3">
    <source>
        <dbReference type="ARBA" id="ARBA00022448"/>
    </source>
</evidence>
<dbReference type="NCBIfam" id="TIGR01783">
    <property type="entry name" value="TonB-siderophor"/>
    <property type="match status" value="1"/>
</dbReference>
<name>C1DJP8_AZOVD</name>
<keyword evidence="5 10" id="KW-0812">Transmembrane</keyword>
<evidence type="ECO:0000256" key="5">
    <source>
        <dbReference type="ARBA" id="ARBA00022692"/>
    </source>
</evidence>
<dbReference type="Gene3D" id="2.40.170.20">
    <property type="entry name" value="TonB-dependent receptor, beta-barrel domain"/>
    <property type="match status" value="1"/>
</dbReference>
<gene>
    <name evidence="15" type="ordered locus">Avin_26410</name>
</gene>
<evidence type="ECO:0000256" key="9">
    <source>
        <dbReference type="ARBA" id="ARBA00023237"/>
    </source>
</evidence>
<dbReference type="Gene3D" id="2.170.130.10">
    <property type="entry name" value="TonB-dependent receptor, plug domain"/>
    <property type="match status" value="1"/>
</dbReference>
<sequence>MLFIPCARIPMSTSIAPPAPTPRPSLLLALAISMASLSLPAQSVEQDEENEEETVVLDTLDVSAKGVTVGAAGLEAGAGFRSRNAEFGLLGDRDIRDTPLSISVINSDMIRNTQATGLSDLLKYLPSTQMQARGGMEIGRPQTRGFQGGVVSNSHLDGFNVAITTAYPMEQVERLEVINGLSGALYGPAAPAGDFNLVHKRPTATPLQHVRLGFADDSRLLGHVDLSDTLGFFGYRLNLLNEQGDSYSGKSDTQRSLVDLALDFHLSPATVLEVNASHYEYEAWGLPNQFSYGDNRRLPHAPDPEDSGLGQGFTGAYLETNTGTLRLRHDFNEDWKMVAGVSRQIADRDMYNGTNRLDNDRGDYTTLVNASQAASRFIVTSDQLRFNGKLQSGPFSHDLVLGTTGFDWDIYGVENPPRQANQILGTANIDSPRNFPEIDLFHTDDRYRSGTTEYRTVTLGDTIGYGRWSLMAMFSKTWIQSRSYDRNSQRTNDSSDDGINPTYSISYKPRDDMTFYVSYAESLEVGDTAPTGALNEGETLSPYESEQWEAGFKWRARGIDLAAAIFRIERPFAYLDNGVFSEQGTQVNRGLELSANGEILPGLSVYGGATWLDPRLRDTAREDTSDKRIVSVPKIQANLLFEYDVPRLPGLVLITNLHHTGKRAANQTNTQWVGAYSTFDIGTRYTHKVMGRNVVWRADLYNLTDRHYWASIFANSVDGSATSNGAYLGAPREFRASVSFDL</sequence>
<dbReference type="InterPro" id="IPR036942">
    <property type="entry name" value="Beta-barrel_TonB_sf"/>
</dbReference>
<evidence type="ECO:0000256" key="1">
    <source>
        <dbReference type="ARBA" id="ARBA00004571"/>
    </source>
</evidence>
<keyword evidence="3 10" id="KW-0813">Transport</keyword>
<feature type="domain" description="TonB-dependent receptor-like beta-barrel" evidence="13">
    <location>
        <begin position="276"/>
        <end position="703"/>
    </location>
</feature>
<dbReference type="GO" id="GO:0038023">
    <property type="term" value="F:signaling receptor activity"/>
    <property type="evidence" value="ECO:0007669"/>
    <property type="project" value="InterPro"/>
</dbReference>
<dbReference type="PROSITE" id="PS52016">
    <property type="entry name" value="TONB_DEPENDENT_REC_3"/>
    <property type="match status" value="1"/>
</dbReference>
<dbReference type="AlphaFoldDB" id="C1DJP8"/>
<keyword evidence="7 10" id="KW-0472">Membrane</keyword>
<dbReference type="Pfam" id="PF07715">
    <property type="entry name" value="Plug"/>
    <property type="match status" value="1"/>
</dbReference>
<evidence type="ECO:0000259" key="14">
    <source>
        <dbReference type="Pfam" id="PF07715"/>
    </source>
</evidence>
<dbReference type="KEGG" id="avn:Avin_26410"/>
<comment type="subcellular location">
    <subcellularLocation>
        <location evidence="1 10">Cell outer membrane</location>
        <topology evidence="1 10">Multi-pass membrane protein</topology>
    </subcellularLocation>
</comment>
<feature type="signal peptide" evidence="12">
    <location>
        <begin position="1"/>
        <end position="41"/>
    </location>
</feature>
<evidence type="ECO:0000256" key="2">
    <source>
        <dbReference type="ARBA" id="ARBA00009810"/>
    </source>
</evidence>
<dbReference type="eggNOG" id="COG4774">
    <property type="taxonomic scope" value="Bacteria"/>
</dbReference>
<dbReference type="CDD" id="cd01347">
    <property type="entry name" value="ligand_gated_channel"/>
    <property type="match status" value="1"/>
</dbReference>
<feature type="chain" id="PRO_5002906040" evidence="12">
    <location>
        <begin position="42"/>
        <end position="742"/>
    </location>
</feature>
<dbReference type="InterPro" id="IPR037066">
    <property type="entry name" value="Plug_dom_sf"/>
</dbReference>
<feature type="domain" description="TonB-dependent receptor plug" evidence="14">
    <location>
        <begin position="95"/>
        <end position="193"/>
    </location>
</feature>
<keyword evidence="9 10" id="KW-0998">Cell outer membrane</keyword>
<evidence type="ECO:0000256" key="7">
    <source>
        <dbReference type="ARBA" id="ARBA00023136"/>
    </source>
</evidence>
<accession>C1DJP8</accession>
<dbReference type="PANTHER" id="PTHR32552:SF82">
    <property type="entry name" value="FCUA PROTEIN"/>
    <property type="match status" value="1"/>
</dbReference>
<dbReference type="InterPro" id="IPR010105">
    <property type="entry name" value="TonB_sidphr_rcpt"/>
</dbReference>
<keyword evidence="16" id="KW-1185">Reference proteome</keyword>
<evidence type="ECO:0000256" key="4">
    <source>
        <dbReference type="ARBA" id="ARBA00022452"/>
    </source>
</evidence>
<dbReference type="HOGENOM" id="CLU_008287_22_1_6"/>
<keyword evidence="6 11" id="KW-0798">TonB box</keyword>